<feature type="compositionally biased region" description="Polar residues" evidence="1">
    <location>
        <begin position="528"/>
        <end position="543"/>
    </location>
</feature>
<accession>A0A2L1U7D7</accession>
<evidence type="ECO:0000256" key="2">
    <source>
        <dbReference type="SAM" id="Phobius"/>
    </source>
</evidence>
<keyword evidence="4" id="KW-0614">Plasmid</keyword>
<proteinExistence type="predicted"/>
<dbReference type="NCBIfam" id="NF045890">
    <property type="entry name" value="conj_pls20_p028"/>
    <property type="match status" value="1"/>
</dbReference>
<evidence type="ECO:0000256" key="1">
    <source>
        <dbReference type="SAM" id="MobiDB-lite"/>
    </source>
</evidence>
<feature type="region of interest" description="Disordered" evidence="1">
    <location>
        <begin position="417"/>
        <end position="744"/>
    </location>
</feature>
<feature type="compositionally biased region" description="Polar residues" evidence="1">
    <location>
        <begin position="417"/>
        <end position="433"/>
    </location>
</feature>
<feature type="compositionally biased region" description="Polar residues" evidence="1">
    <location>
        <begin position="442"/>
        <end position="453"/>
    </location>
</feature>
<feature type="transmembrane region" description="Helical" evidence="2">
    <location>
        <begin position="100"/>
        <end position="118"/>
    </location>
</feature>
<feature type="transmembrane region" description="Helical" evidence="2">
    <location>
        <begin position="261"/>
        <end position="281"/>
    </location>
</feature>
<feature type="transmembrane region" description="Helical" evidence="2">
    <location>
        <begin position="293"/>
        <end position="311"/>
    </location>
</feature>
<feature type="compositionally biased region" description="Polar residues" evidence="1">
    <location>
        <begin position="689"/>
        <end position="699"/>
    </location>
</feature>
<feature type="compositionally biased region" description="Polar residues" evidence="1">
    <location>
        <begin position="553"/>
        <end position="564"/>
    </location>
</feature>
<evidence type="ECO:0000313" key="5">
    <source>
        <dbReference type="Proteomes" id="UP000239833"/>
    </source>
</evidence>
<keyword evidence="2" id="KW-0472">Membrane</keyword>
<feature type="domain" description="DUF8208" evidence="3">
    <location>
        <begin position="18"/>
        <end position="368"/>
    </location>
</feature>
<keyword evidence="2" id="KW-1133">Transmembrane helix</keyword>
<feature type="compositionally biased region" description="Basic residues" evidence="1">
    <location>
        <begin position="730"/>
        <end position="744"/>
    </location>
</feature>
<feature type="transmembrane region" description="Helical" evidence="2">
    <location>
        <begin position="72"/>
        <end position="91"/>
    </location>
</feature>
<dbReference type="Pfam" id="PF26635">
    <property type="entry name" value="DUF8208"/>
    <property type="match status" value="1"/>
</dbReference>
<reference evidence="5" key="1">
    <citation type="submission" date="2017-02" db="EMBL/GenBank/DDBJ databases">
        <title>Delineation of Paenibacillus larvae strains originating from foulbrood outbreaks.</title>
        <authorList>
            <person name="Beims H."/>
            <person name="Bunk B."/>
            <person name="Sproeer C."/>
            <person name="Mohr K.I."/>
            <person name="Pradella S."/>
            <person name="Guenther G."/>
            <person name="Rohde M."/>
            <person name="von der Ohe W."/>
            <person name="Steinert M."/>
        </authorList>
    </citation>
    <scope>NUCLEOTIDE SEQUENCE [LARGE SCALE GENOMIC DNA]</scope>
    <source>
        <strain evidence="5">Eric_III</strain>
        <plasmid evidence="5">Plasmid unnamed1</plasmid>
    </source>
</reference>
<feature type="transmembrane region" description="Helical" evidence="2">
    <location>
        <begin position="235"/>
        <end position="254"/>
    </location>
</feature>
<feature type="compositionally biased region" description="Basic residues" evidence="1">
    <location>
        <begin position="702"/>
        <end position="711"/>
    </location>
</feature>
<feature type="compositionally biased region" description="Polar residues" evidence="1">
    <location>
        <begin position="504"/>
        <end position="513"/>
    </location>
</feature>
<geneLocation type="plasmid" evidence="4">
    <name>unnamed1</name>
</geneLocation>
<dbReference type="AlphaFoldDB" id="A0A2L1U7D7"/>
<name>A0A2L1U7D7_9BACL</name>
<keyword evidence="2" id="KW-0812">Transmembrane</keyword>
<dbReference type="InterPro" id="IPR058066">
    <property type="entry name" value="pXO2-14_N"/>
</dbReference>
<feature type="compositionally biased region" description="Polar residues" evidence="1">
    <location>
        <begin position="656"/>
        <end position="677"/>
    </location>
</feature>
<feature type="transmembrane region" description="Helical" evidence="2">
    <location>
        <begin position="323"/>
        <end position="342"/>
    </location>
</feature>
<gene>
    <name evidence="4" type="ORF">ERICIII_04829</name>
</gene>
<dbReference type="Proteomes" id="UP000239833">
    <property type="component" value="Plasmid unnamed1"/>
</dbReference>
<evidence type="ECO:0000313" key="4">
    <source>
        <dbReference type="EMBL" id="AVF28833.1"/>
    </source>
</evidence>
<sequence>MSLSVEDILIHFDDILHVSGITSSILRSIGGTIIHGLLSLISVIEKVTLSVLTSNDFFQYNGVKELRADMRGFIFALMGVTVILIGYQLIFNKIEKRRNIVLNGLLSILFLVGGPVAMDSMNKITTAGVMDLNAETQGTVGEEIVKSNLADISYYAEQGFNLETPDKKRMNVISPENITYINFAEVVDTKNVSNEVAKDALKKRLVVQTDNSVKAEDLDNGLFGYFKEQYYRWDINWGIVIISLLVTVIALLITIVKVGRIIFDIAFHGIFGSLVAATDISGGQRLKKIVNEIFSSYIVIFLMALLLKLFLSYTGWLATKDDLGVVGWGNVLLLVAGSWALIDAPNIVERILGIDAGLSSGWKTLVGAAVATRMVGSATKNTSRLAMNTSRLAWNTGKGIKNRLNGYAVRAYINASPESGSSMPGMDQSQDKNLGTIGGTGEVSQNEEPAGTSSEDKGRKTIEAPTIPGTSTAGERMNKGQDIQTKPIKNGIPSNDAKKYSMDGTISTGNGQPSVMLRLPTGDVKMPSLQNKEGGQPSDSNIPPGTGKFDVQPATTRVTENGPSDNLAPLEPVEIPEMPTETNGPVRQPKLPKEKSSQTSIKAPRTPTVSTGTITSGQTSRQAPEVPTTSTGAATSGQVFKPTPVAPTTPTGTATSSQMPRQVSATPKALETSSQTVRPAPTVPKASGTAKSNQATRPSQQRLKHQRRQHQDRRLDRKGHLQGSQVQQQNRHRQRSSRKPRIRF</sequence>
<dbReference type="EMBL" id="CP019656">
    <property type="protein sequence ID" value="AVF28833.1"/>
    <property type="molecule type" value="Genomic_DNA"/>
</dbReference>
<evidence type="ECO:0000259" key="3">
    <source>
        <dbReference type="Pfam" id="PF26635"/>
    </source>
</evidence>
<feature type="compositionally biased region" description="Low complexity" evidence="1">
    <location>
        <begin position="642"/>
        <end position="655"/>
    </location>
</feature>
<dbReference type="InterPro" id="IPR058521">
    <property type="entry name" value="DUF8208"/>
</dbReference>
<feature type="compositionally biased region" description="Polar residues" evidence="1">
    <location>
        <begin position="597"/>
        <end position="638"/>
    </location>
</feature>
<protein>
    <recommendedName>
        <fullName evidence="3">DUF8208 domain-containing protein</fullName>
    </recommendedName>
</protein>
<organism evidence="4 5">
    <name type="scientific">Paenibacillus larvae subsp. larvae</name>
    <dbReference type="NCBI Taxonomy" id="147375"/>
    <lineage>
        <taxon>Bacteria</taxon>
        <taxon>Bacillati</taxon>
        <taxon>Bacillota</taxon>
        <taxon>Bacilli</taxon>
        <taxon>Bacillales</taxon>
        <taxon>Paenibacillaceae</taxon>
        <taxon>Paenibacillus</taxon>
    </lineage>
</organism>